<name>A0A2S3QYR1_VIBVL</name>
<evidence type="ECO:0000256" key="1">
    <source>
        <dbReference type="SAM" id="SignalP"/>
    </source>
</evidence>
<feature type="signal peptide" evidence="1">
    <location>
        <begin position="1"/>
        <end position="21"/>
    </location>
</feature>
<keyword evidence="1" id="KW-0732">Signal</keyword>
<proteinExistence type="predicted"/>
<evidence type="ECO:0000313" key="2">
    <source>
        <dbReference type="EMBL" id="POB44069.1"/>
    </source>
</evidence>
<feature type="chain" id="PRO_5015651544" description="Alpha/beta hydrolase" evidence="1">
    <location>
        <begin position="22"/>
        <end position="573"/>
    </location>
</feature>
<comment type="caution">
    <text evidence="2">The sequence shown here is derived from an EMBL/GenBank/DDBJ whole genome shotgun (WGS) entry which is preliminary data.</text>
</comment>
<evidence type="ECO:0008006" key="4">
    <source>
        <dbReference type="Google" id="ProtNLM"/>
    </source>
</evidence>
<protein>
    <recommendedName>
        <fullName evidence="4">Alpha/beta hydrolase</fullName>
    </recommendedName>
</protein>
<gene>
    <name evidence="2" type="ORF">CRN52_19255</name>
</gene>
<accession>A0A2S3QYR1</accession>
<dbReference type="Proteomes" id="UP000237466">
    <property type="component" value="Unassembled WGS sequence"/>
</dbReference>
<dbReference type="AlphaFoldDB" id="A0A2S3QYR1"/>
<organism evidence="2 3">
    <name type="scientific">Vibrio vulnificus</name>
    <dbReference type="NCBI Taxonomy" id="672"/>
    <lineage>
        <taxon>Bacteria</taxon>
        <taxon>Pseudomonadati</taxon>
        <taxon>Pseudomonadota</taxon>
        <taxon>Gammaproteobacteria</taxon>
        <taxon>Vibrionales</taxon>
        <taxon>Vibrionaceae</taxon>
        <taxon>Vibrio</taxon>
    </lineage>
</organism>
<reference evidence="2 3" key="1">
    <citation type="journal article" date="2018" name="Front. Microbiol.">
        <title>Phylogeny of Vibrio vulnificus from the Analysis of the Core-Genome: Implications for Intra-Species Taxonomy.</title>
        <authorList>
            <person name="Roig F.J."/>
            <person name="Gonzalez-Candelas F."/>
            <person name="Sanjuan E."/>
            <person name="Fouz B."/>
            <person name="Feil E.J."/>
            <person name="Llorens C."/>
            <person name="Baker-Austin C."/>
            <person name="Oliver J.D."/>
            <person name="Danin-Poleg Y."/>
            <person name="Gibas C.J."/>
            <person name="Kashi Y."/>
            <person name="Gulig P.A."/>
            <person name="Morrison S.S."/>
            <person name="Amaro C."/>
        </authorList>
    </citation>
    <scope>NUCLEOTIDE SEQUENCE [LARGE SCALE GENOMIC DNA]</scope>
    <source>
        <strain evidence="2 3">CECT4608</strain>
    </source>
</reference>
<sequence>MGIGMNNTRLTLLALSISVIAGCNSGSSSHSGSGGQVDSKGVYRSVCQENLGSSDKGLTFTVEGSVAKLAGIVCSGSPAAFERMMKENPQVKTLNFVTVGGSINDDANLELAYKVRNKRLDSLINSNGLIASGGTDLFIAGVQRTIETGAKIGVHSWATEDDDGKEIQGADLPKDHPDHQGYIRYYRAMGLAQPSEFYFFTLEKAPSNGMHYMTEAELTTYQVGSVTTKPDSGLSSAIDRQMFQQIAQAYELIDEQNLWPNYATYYKTMPQYLLRVGASESPISAFILNPPTLADSMQPLGSVESANLRAYRDDSNMHLAQDKLKAGNGIYDFDYAFQGGKFYLQQVSDNDMNSEVSPVNSAIGLNVHENFHQYQFTYFQRPASYIQDLANYPVNQPLIELKLLTLALFSDLPATLTDEQLLGKLVQYVALTEKQIAIDPSAAKLVRHMGLGQELYEGSAYYVETLLSREMFGDEHHFPFVHPSMLTRSYANAKEVRDDFGFGVFYHTGASAIWLLHSLGYDLAEFEKGIYPFDAAKKMVGNEIDMEQVVAAMYADPDNKALLQRAKTIADLL</sequence>
<dbReference type="EMBL" id="PDGH01000126">
    <property type="protein sequence ID" value="POB44069.1"/>
    <property type="molecule type" value="Genomic_DNA"/>
</dbReference>
<evidence type="ECO:0000313" key="3">
    <source>
        <dbReference type="Proteomes" id="UP000237466"/>
    </source>
</evidence>